<evidence type="ECO:0000313" key="2">
    <source>
        <dbReference type="EMBL" id="KAF0737638.1"/>
    </source>
</evidence>
<reference evidence="2 3" key="1">
    <citation type="submission" date="2019-07" db="EMBL/GenBank/DDBJ databases">
        <title>Genomics analysis of Aphanomyces spp. identifies a new class of oomycete effector associated with host adaptation.</title>
        <authorList>
            <person name="Gaulin E."/>
        </authorList>
    </citation>
    <scope>NUCLEOTIDE SEQUENCE [LARGE SCALE GENOMIC DNA]</scope>
    <source>
        <strain evidence="2 3">ATCC 201684</strain>
    </source>
</reference>
<dbReference type="AlphaFoldDB" id="A0A6G0XBT6"/>
<proteinExistence type="predicted"/>
<organism evidence="2 3">
    <name type="scientific">Aphanomyces euteiches</name>
    <dbReference type="NCBI Taxonomy" id="100861"/>
    <lineage>
        <taxon>Eukaryota</taxon>
        <taxon>Sar</taxon>
        <taxon>Stramenopiles</taxon>
        <taxon>Oomycota</taxon>
        <taxon>Saprolegniomycetes</taxon>
        <taxon>Saprolegniales</taxon>
        <taxon>Verrucalvaceae</taxon>
        <taxon>Aphanomyces</taxon>
    </lineage>
</organism>
<dbReference type="EMBL" id="VJMJ01000083">
    <property type="protein sequence ID" value="KAF0737638.1"/>
    <property type="molecule type" value="Genomic_DNA"/>
</dbReference>
<comment type="caution">
    <text evidence="2">The sequence shown here is derived from an EMBL/GenBank/DDBJ whole genome shotgun (WGS) entry which is preliminary data.</text>
</comment>
<keyword evidence="1" id="KW-0175">Coiled coil</keyword>
<evidence type="ECO:0008006" key="4">
    <source>
        <dbReference type="Google" id="ProtNLM"/>
    </source>
</evidence>
<name>A0A6G0XBT6_9STRA</name>
<evidence type="ECO:0000256" key="1">
    <source>
        <dbReference type="SAM" id="Coils"/>
    </source>
</evidence>
<keyword evidence="3" id="KW-1185">Reference proteome</keyword>
<evidence type="ECO:0000313" key="3">
    <source>
        <dbReference type="Proteomes" id="UP000481153"/>
    </source>
</evidence>
<dbReference type="VEuPathDB" id="FungiDB:AeMF1_007858"/>
<accession>A0A6G0XBT6</accession>
<gene>
    <name evidence="2" type="ORF">Ae201684_006306</name>
</gene>
<protein>
    <recommendedName>
        <fullName evidence="4">BZIP domain-containing protein</fullName>
    </recommendedName>
</protein>
<dbReference type="Proteomes" id="UP000481153">
    <property type="component" value="Unassembled WGS sequence"/>
</dbReference>
<feature type="coiled-coil region" evidence="1">
    <location>
        <begin position="55"/>
        <end position="113"/>
    </location>
</feature>
<sequence>MRHPVQFQELLYDELCRDDEALSPFQFDFEEGSDPSPVKELTKEEKIARRRAQIAKSAHKHRERIRLEMEALQAEKEELEKKLAEETERWKEIAHQERQLREMAETINQHLKDMLGQTKSCVGHWREFMPPRKKSHI</sequence>